<dbReference type="NCBIfam" id="TIGR01322">
    <property type="entry name" value="scrB_fam"/>
    <property type="match status" value="1"/>
</dbReference>
<evidence type="ECO:0000256" key="8">
    <source>
        <dbReference type="RuleBase" id="RU362110"/>
    </source>
</evidence>
<evidence type="ECO:0000256" key="1">
    <source>
        <dbReference type="ARBA" id="ARBA00004914"/>
    </source>
</evidence>
<comment type="function">
    <text evidence="9">Enables the bacterium to metabolize sucrose as a sole carbon source.</text>
</comment>
<dbReference type="InterPro" id="IPR051214">
    <property type="entry name" value="GH32_Enzymes"/>
</dbReference>
<dbReference type="KEGG" id="cchv:BTM20_09915"/>
<accession>A0ABD4RIP1</accession>
<feature type="domain" description="Glycosyl hydrolase family 32 N-terminal" evidence="10">
    <location>
        <begin position="31"/>
        <end position="340"/>
    </location>
</feature>
<evidence type="ECO:0000313" key="13">
    <source>
        <dbReference type="Proteomes" id="UP000775179"/>
    </source>
</evidence>
<dbReference type="Gene3D" id="2.115.10.20">
    <property type="entry name" value="Glycosyl hydrolase domain, family 43"/>
    <property type="match status" value="1"/>
</dbReference>
<comment type="subcellular location">
    <subcellularLocation>
        <location evidence="9">Cytoplasm</location>
    </subcellularLocation>
</comment>
<comment type="catalytic activity">
    <reaction evidence="8">
        <text>Hydrolysis of terminal non-reducing beta-D-fructofuranoside residues in beta-D-fructofuranosides.</text>
        <dbReference type="EC" id="3.2.1.26"/>
    </reaction>
</comment>
<dbReference type="EMBL" id="JAIFTX010000021">
    <property type="protein sequence ID" value="MBX7291304.1"/>
    <property type="molecule type" value="Genomic_DNA"/>
</dbReference>
<dbReference type="GeneID" id="66302186"/>
<dbReference type="SMART" id="SM00640">
    <property type="entry name" value="Glyco_32"/>
    <property type="match status" value="1"/>
</dbReference>
<dbReference type="SUPFAM" id="SSF75005">
    <property type="entry name" value="Arabinanase/levansucrase/invertase"/>
    <property type="match status" value="1"/>
</dbReference>
<dbReference type="GO" id="GO:0004564">
    <property type="term" value="F:beta-fructofuranosidase activity"/>
    <property type="evidence" value="ECO:0007669"/>
    <property type="project" value="UniProtKB-EC"/>
</dbReference>
<dbReference type="Pfam" id="PF08244">
    <property type="entry name" value="Glyco_hydro_32C"/>
    <property type="match status" value="1"/>
</dbReference>
<evidence type="ECO:0000256" key="5">
    <source>
        <dbReference type="ARBA" id="ARBA00022801"/>
    </source>
</evidence>
<evidence type="ECO:0000256" key="2">
    <source>
        <dbReference type="ARBA" id="ARBA00009902"/>
    </source>
</evidence>
<evidence type="ECO:0000256" key="6">
    <source>
        <dbReference type="ARBA" id="ARBA00023295"/>
    </source>
</evidence>
<comment type="caution">
    <text evidence="12">The sequence shown here is derived from an EMBL/GenBank/DDBJ whole genome shotgun (WGS) entry which is preliminary data.</text>
</comment>
<feature type="domain" description="Glycosyl hydrolase family 32 C-terminal" evidence="11">
    <location>
        <begin position="343"/>
        <end position="453"/>
    </location>
</feature>
<dbReference type="InterPro" id="IPR023296">
    <property type="entry name" value="Glyco_hydro_beta-prop_sf"/>
</dbReference>
<sequence length="474" mass="55523">MIKEKLLAEVETYKNKHINAVKNDKWRNKYHIMAPIGWINDPNGLCEFKGKYHIFYQYSPLNSEGGLKFWGHYSSKDLLNWKEEDIAIYPDKDFDRDGVYSGSALAKDNDLYIFYTGNVKEDGNHDYILSGREQNVVMVKTSDGKEFSEKVVLLTNKDFPIDMTLHVRDPKVWQDESKYFMALGARDNKDKGTLLIYSSNDLYNWSLYKKIKSQDNDLGYMWECPDLFKLDNTNIFMLSPQGIKKDGYKYNNIYQSGYFLGDIEKSSTLYLTNFNELDRGFDFYAPQSFMDSKGRRIIIGWMGVPDAVEHRNPTIKNYWQHCLTIPRELVLENNKLYQKPIKELEGLRKSKFEMKEIKLEDNISLDIFRSNTYELLITLNKVENIEINLREDCKLSYDNHIFKLSLGKSGCGRKVRAVELQNIEEIRIFSDESTIEVFLNSGEEAFSTRIYNEILDKSIKFKGVGKINLIKWEF</sequence>
<evidence type="ECO:0000256" key="7">
    <source>
        <dbReference type="ARBA" id="ARBA00033367"/>
    </source>
</evidence>
<name>A0ABD4RIP1_9CLOT</name>
<dbReference type="InterPro" id="IPR013320">
    <property type="entry name" value="ConA-like_dom_sf"/>
</dbReference>
<dbReference type="Proteomes" id="UP000775179">
    <property type="component" value="Unassembled WGS sequence"/>
</dbReference>
<keyword evidence="5 8" id="KW-0378">Hydrolase</keyword>
<keyword evidence="9" id="KW-0119">Carbohydrate metabolism</keyword>
<gene>
    <name evidence="12" type="ORF">K4H94_09790</name>
</gene>
<evidence type="ECO:0000313" key="12">
    <source>
        <dbReference type="EMBL" id="MBX7291304.1"/>
    </source>
</evidence>
<dbReference type="EC" id="3.2.1.26" evidence="3 8"/>
<reference evidence="12 13" key="1">
    <citation type="submission" date="2021-08" db="EMBL/GenBank/DDBJ databases">
        <title>Genome sequence analysis of Clostridium chauvoei strains of European origin and evaluation of typing options for outbreak investigations.</title>
        <authorList>
            <person name="Abdel-Glil M."/>
            <person name="Thomas P."/>
            <person name="Seyboldt C."/>
        </authorList>
    </citation>
    <scope>NUCLEOTIDE SEQUENCE [LARGE SCALE GENOMIC DNA]</scope>
    <source>
        <strain evidence="12 13">S0260-09</strain>
    </source>
</reference>
<evidence type="ECO:0000256" key="9">
    <source>
        <dbReference type="RuleBase" id="RU365015"/>
    </source>
</evidence>
<keyword evidence="6 8" id="KW-0326">Glycosidase</keyword>
<dbReference type="SUPFAM" id="SSF49899">
    <property type="entry name" value="Concanavalin A-like lectins/glucanases"/>
    <property type="match status" value="1"/>
</dbReference>
<dbReference type="AlphaFoldDB" id="A0ABD4RIP1"/>
<evidence type="ECO:0000256" key="3">
    <source>
        <dbReference type="ARBA" id="ARBA00012758"/>
    </source>
</evidence>
<evidence type="ECO:0000259" key="11">
    <source>
        <dbReference type="Pfam" id="PF08244"/>
    </source>
</evidence>
<dbReference type="PANTHER" id="PTHR43101">
    <property type="entry name" value="BETA-FRUCTOSIDASE"/>
    <property type="match status" value="1"/>
</dbReference>
<proteinExistence type="inferred from homology"/>
<dbReference type="InterPro" id="IPR001362">
    <property type="entry name" value="Glyco_hydro_32"/>
</dbReference>
<dbReference type="CDD" id="cd18623">
    <property type="entry name" value="GH32_ScrB-like"/>
    <property type="match status" value="1"/>
</dbReference>
<protein>
    <recommendedName>
        <fullName evidence="4 8">Sucrose-6-phosphate hydrolase</fullName>
        <ecNumber evidence="3 8">3.2.1.26</ecNumber>
    </recommendedName>
    <alternativeName>
        <fullName evidence="7 9">Invertase</fullName>
    </alternativeName>
</protein>
<evidence type="ECO:0000259" key="10">
    <source>
        <dbReference type="Pfam" id="PF00251"/>
    </source>
</evidence>
<dbReference type="Gene3D" id="2.60.120.560">
    <property type="entry name" value="Exo-inulinase, domain 1"/>
    <property type="match status" value="1"/>
</dbReference>
<dbReference type="InterPro" id="IPR006232">
    <property type="entry name" value="Suc6P_hydrolase"/>
</dbReference>
<comment type="similarity">
    <text evidence="2 8">Belongs to the glycosyl hydrolase 32 family.</text>
</comment>
<dbReference type="InterPro" id="IPR013148">
    <property type="entry name" value="Glyco_hydro_32_N"/>
</dbReference>
<dbReference type="GO" id="GO:0005737">
    <property type="term" value="C:cytoplasm"/>
    <property type="evidence" value="ECO:0007669"/>
    <property type="project" value="UniProtKB-SubCell"/>
</dbReference>
<dbReference type="PANTHER" id="PTHR43101:SF1">
    <property type="entry name" value="BETA-FRUCTOSIDASE"/>
    <property type="match status" value="1"/>
</dbReference>
<comment type="pathway">
    <text evidence="1 9">Glycan biosynthesis; sucrose metabolism.</text>
</comment>
<evidence type="ECO:0000256" key="4">
    <source>
        <dbReference type="ARBA" id="ARBA00019623"/>
    </source>
</evidence>
<dbReference type="RefSeq" id="WP_021876180.1">
    <property type="nucleotide sequence ID" value="NZ_CP018624.1"/>
</dbReference>
<dbReference type="InterPro" id="IPR013189">
    <property type="entry name" value="Glyco_hydro_32_C"/>
</dbReference>
<keyword evidence="9" id="KW-0963">Cytoplasm</keyword>
<dbReference type="Pfam" id="PF00251">
    <property type="entry name" value="Glyco_hydro_32N"/>
    <property type="match status" value="1"/>
</dbReference>
<organism evidence="12 13">
    <name type="scientific">Clostridium chauvoei</name>
    <dbReference type="NCBI Taxonomy" id="46867"/>
    <lineage>
        <taxon>Bacteria</taxon>
        <taxon>Bacillati</taxon>
        <taxon>Bacillota</taxon>
        <taxon>Clostridia</taxon>
        <taxon>Eubacteriales</taxon>
        <taxon>Clostridiaceae</taxon>
        <taxon>Clostridium</taxon>
    </lineage>
</organism>